<dbReference type="EMBL" id="KR029579">
    <property type="protein sequence ID" value="AKH46122.1"/>
    <property type="molecule type" value="Genomic_DNA"/>
</dbReference>
<accession>A0A0F7L3Q7</accession>
<evidence type="ECO:0000313" key="1">
    <source>
        <dbReference type="EMBL" id="AKH46122.1"/>
    </source>
</evidence>
<reference evidence="1" key="2">
    <citation type="submission" date="2015-03" db="EMBL/GenBank/DDBJ databases">
        <authorList>
            <person name="Chow C.-E.T."/>
            <person name="Winget D.M."/>
            <person name="White R.A.III."/>
            <person name="Hallam S.J."/>
            <person name="Suttle C.A."/>
        </authorList>
    </citation>
    <scope>NUCLEOTIDE SEQUENCE</scope>
    <source>
        <strain evidence="1">Anoxic3_4</strain>
    </source>
</reference>
<reference evidence="1" key="1">
    <citation type="journal article" date="2015" name="Front. Microbiol.">
        <title>Combining genomic sequencing methods to explore viral diversity and reveal potential virus-host interactions.</title>
        <authorList>
            <person name="Chow C.E."/>
            <person name="Winget D.M."/>
            <person name="White R.A.III."/>
            <person name="Hallam S.J."/>
            <person name="Suttle C.A."/>
        </authorList>
    </citation>
    <scope>NUCLEOTIDE SEQUENCE</scope>
    <source>
        <strain evidence="1">Anoxic3_4</strain>
    </source>
</reference>
<name>A0A0F7L3Q7_9VIRU</name>
<proteinExistence type="predicted"/>
<protein>
    <submittedName>
        <fullName evidence="1">Uncharacterized protein</fullName>
    </submittedName>
</protein>
<organism evidence="1">
    <name type="scientific">uncultured marine virus</name>
    <dbReference type="NCBI Taxonomy" id="186617"/>
    <lineage>
        <taxon>Viruses</taxon>
        <taxon>environmental samples</taxon>
    </lineage>
</organism>
<sequence length="65" mass="7944">MIIFILFFSFSNTFLDFVHLIEDHLLYVVRFYIYPQCKICLSRNFAELLHGFRRFIAEHFTCFLS</sequence>